<dbReference type="InterPro" id="IPR015422">
    <property type="entry name" value="PyrdxlP-dep_Trfase_small"/>
</dbReference>
<evidence type="ECO:0000313" key="1">
    <source>
        <dbReference type="EMBL" id="MBK3494177.1"/>
    </source>
</evidence>
<keyword evidence="2" id="KW-1185">Reference proteome</keyword>
<evidence type="ECO:0000313" key="2">
    <source>
        <dbReference type="Proteomes" id="UP000618943"/>
    </source>
</evidence>
<dbReference type="SUPFAM" id="SSF53383">
    <property type="entry name" value="PLP-dependent transferases"/>
    <property type="match status" value="1"/>
</dbReference>
<keyword evidence="1" id="KW-0808">Transferase</keyword>
<organism evidence="1 2">
    <name type="scientific">Viridibacillus soli</name>
    <dbReference type="NCBI Taxonomy" id="2798301"/>
    <lineage>
        <taxon>Bacteria</taxon>
        <taxon>Bacillati</taxon>
        <taxon>Bacillota</taxon>
        <taxon>Bacilli</taxon>
        <taxon>Bacillales</taxon>
        <taxon>Caryophanaceae</taxon>
        <taxon>Viridibacillus</taxon>
    </lineage>
</organism>
<gene>
    <name evidence="1" type="ORF">JFL43_04755</name>
</gene>
<proteinExistence type="predicted"/>
<dbReference type="GO" id="GO:0008483">
    <property type="term" value="F:transaminase activity"/>
    <property type="evidence" value="ECO:0007669"/>
    <property type="project" value="UniProtKB-KW"/>
</dbReference>
<name>A0ABS1H455_9BACL</name>
<dbReference type="Gene3D" id="3.90.1150.10">
    <property type="entry name" value="Aspartate Aminotransferase, domain 1"/>
    <property type="match status" value="1"/>
</dbReference>
<dbReference type="InterPro" id="IPR015424">
    <property type="entry name" value="PyrdxlP-dep_Trfase"/>
</dbReference>
<dbReference type="InterPro" id="IPR005814">
    <property type="entry name" value="Aminotrans_3"/>
</dbReference>
<accession>A0ABS1H455</accession>
<sequence>MYRWTEKFNTVEENSHLRHLNTFGENPAACAVALKNIEIMERENLFNRSTELDDRLQKELLMVFKQHHCPL</sequence>
<dbReference type="EMBL" id="JAEOAH010000004">
    <property type="protein sequence ID" value="MBK3494177.1"/>
    <property type="molecule type" value="Genomic_DNA"/>
</dbReference>
<dbReference type="Proteomes" id="UP000618943">
    <property type="component" value="Unassembled WGS sequence"/>
</dbReference>
<protein>
    <submittedName>
        <fullName evidence="1">Aminotransferase class III-fold pyridoxal phosphate-dependent enzyme</fullName>
    </submittedName>
</protein>
<reference evidence="1 2" key="1">
    <citation type="submission" date="2020-12" db="EMBL/GenBank/DDBJ databases">
        <title>YIM B01967 draft genome.</title>
        <authorList>
            <person name="Yan X."/>
        </authorList>
    </citation>
    <scope>NUCLEOTIDE SEQUENCE [LARGE SCALE GENOMIC DNA]</scope>
    <source>
        <strain evidence="1 2">YIM B01967</strain>
    </source>
</reference>
<dbReference type="Pfam" id="PF00202">
    <property type="entry name" value="Aminotran_3"/>
    <property type="match status" value="1"/>
</dbReference>
<dbReference type="RefSeq" id="WP_200748150.1">
    <property type="nucleotide sequence ID" value="NZ_JAEOAH010000004.1"/>
</dbReference>
<comment type="caution">
    <text evidence="1">The sequence shown here is derived from an EMBL/GenBank/DDBJ whole genome shotgun (WGS) entry which is preliminary data.</text>
</comment>
<keyword evidence="1" id="KW-0032">Aminotransferase</keyword>